<evidence type="ECO:0000313" key="2">
    <source>
        <dbReference type="Proteomes" id="UP000265520"/>
    </source>
</evidence>
<keyword evidence="2" id="KW-1185">Reference proteome</keyword>
<reference evidence="1 2" key="1">
    <citation type="journal article" date="2018" name="Front. Plant Sci.">
        <title>Red Clover (Trifolium pratense) and Zigzag Clover (T. medium) - A Picture of Genomic Similarities and Differences.</title>
        <authorList>
            <person name="Dluhosova J."/>
            <person name="Istvanek J."/>
            <person name="Nedelnik J."/>
            <person name="Repkova J."/>
        </authorList>
    </citation>
    <scope>NUCLEOTIDE SEQUENCE [LARGE SCALE GENOMIC DNA]</scope>
    <source>
        <strain evidence="2">cv. 10/8</strain>
        <tissue evidence="1">Leaf</tissue>
    </source>
</reference>
<name>A0A392SLC6_9FABA</name>
<dbReference type="Proteomes" id="UP000265520">
    <property type="component" value="Unassembled WGS sequence"/>
</dbReference>
<feature type="non-terminal residue" evidence="1">
    <location>
        <position position="1"/>
    </location>
</feature>
<sequence length="44" mass="4520">ARCAGHGVIAGKSSGSCASRSLGWRVAQLKLAAKENLLVVARRA</sequence>
<dbReference type="AlphaFoldDB" id="A0A392SLC6"/>
<protein>
    <submittedName>
        <fullName evidence="1">Uncharacterized protein</fullName>
    </submittedName>
</protein>
<evidence type="ECO:0000313" key="1">
    <source>
        <dbReference type="EMBL" id="MCI48656.1"/>
    </source>
</evidence>
<accession>A0A392SLC6</accession>
<organism evidence="1 2">
    <name type="scientific">Trifolium medium</name>
    <dbReference type="NCBI Taxonomy" id="97028"/>
    <lineage>
        <taxon>Eukaryota</taxon>
        <taxon>Viridiplantae</taxon>
        <taxon>Streptophyta</taxon>
        <taxon>Embryophyta</taxon>
        <taxon>Tracheophyta</taxon>
        <taxon>Spermatophyta</taxon>
        <taxon>Magnoliopsida</taxon>
        <taxon>eudicotyledons</taxon>
        <taxon>Gunneridae</taxon>
        <taxon>Pentapetalae</taxon>
        <taxon>rosids</taxon>
        <taxon>fabids</taxon>
        <taxon>Fabales</taxon>
        <taxon>Fabaceae</taxon>
        <taxon>Papilionoideae</taxon>
        <taxon>50 kb inversion clade</taxon>
        <taxon>NPAAA clade</taxon>
        <taxon>Hologalegina</taxon>
        <taxon>IRL clade</taxon>
        <taxon>Trifolieae</taxon>
        <taxon>Trifolium</taxon>
    </lineage>
</organism>
<proteinExistence type="predicted"/>
<comment type="caution">
    <text evidence="1">The sequence shown here is derived from an EMBL/GenBank/DDBJ whole genome shotgun (WGS) entry which is preliminary data.</text>
</comment>
<dbReference type="EMBL" id="LXQA010389592">
    <property type="protein sequence ID" value="MCI48656.1"/>
    <property type="molecule type" value="Genomic_DNA"/>
</dbReference>